<keyword evidence="3" id="KW-1185">Reference proteome</keyword>
<accession>A0A146GBX9</accession>
<dbReference type="AlphaFoldDB" id="A0A146GBX9"/>
<reference evidence="3" key="1">
    <citation type="journal article" date="2017" name="Genome Announc.">
        <title>Draft Genome Sequence of Terrimicrobium sacchariphilum NM-5T, a Facultative Anaerobic Soil Bacterium of the Class Spartobacteria.</title>
        <authorList>
            <person name="Qiu Y.L."/>
            <person name="Tourlousse D.M."/>
            <person name="Matsuura N."/>
            <person name="Ohashi A."/>
            <person name="Sekiguchi Y."/>
        </authorList>
    </citation>
    <scope>NUCLEOTIDE SEQUENCE [LARGE SCALE GENOMIC DNA]</scope>
    <source>
        <strain evidence="3">NM-5</strain>
    </source>
</reference>
<dbReference type="PANTHER" id="PTHR36109:SF2">
    <property type="entry name" value="MEMBRANE PROTEIN"/>
    <property type="match status" value="1"/>
</dbReference>
<dbReference type="Proteomes" id="UP000076023">
    <property type="component" value="Unassembled WGS sequence"/>
</dbReference>
<evidence type="ECO:0008006" key="4">
    <source>
        <dbReference type="Google" id="ProtNLM"/>
    </source>
</evidence>
<dbReference type="InParanoid" id="A0A146GBX9"/>
<feature type="transmembrane region" description="Helical" evidence="1">
    <location>
        <begin position="62"/>
        <end position="83"/>
    </location>
</feature>
<evidence type="ECO:0000256" key="1">
    <source>
        <dbReference type="SAM" id="Phobius"/>
    </source>
</evidence>
<dbReference type="InterPro" id="IPR052948">
    <property type="entry name" value="Low_temp-induced_all0457"/>
</dbReference>
<dbReference type="OrthoDB" id="196350at2"/>
<dbReference type="PANTHER" id="PTHR36109">
    <property type="entry name" value="MEMBRANE PROTEIN-RELATED"/>
    <property type="match status" value="1"/>
</dbReference>
<feature type="transmembrane region" description="Helical" evidence="1">
    <location>
        <begin position="95"/>
        <end position="118"/>
    </location>
</feature>
<comment type="caution">
    <text evidence="2">The sequence shown here is derived from an EMBL/GenBank/DDBJ whole genome shotgun (WGS) entry which is preliminary data.</text>
</comment>
<protein>
    <recommendedName>
        <fullName evidence="4">DUF3341 domain-containing protein</fullName>
    </recommendedName>
</protein>
<name>A0A146GBX9_TERSA</name>
<evidence type="ECO:0000313" key="3">
    <source>
        <dbReference type="Proteomes" id="UP000076023"/>
    </source>
</evidence>
<dbReference type="EMBL" id="BDCO01000002">
    <property type="protein sequence ID" value="GAT34046.1"/>
    <property type="molecule type" value="Genomic_DNA"/>
</dbReference>
<gene>
    <name evidence="2" type="ORF">TSACC_22469</name>
</gene>
<dbReference type="STRING" id="690879.TSACC_22469"/>
<sequence length="171" mass="16701">MSKAIVGIAKSAPQVERTLLDLQNTAAIPAANISVLMPDSGSTPELGAVKASKAPEGATTGAVAGGAIGGTLGLLAGIGTLAIPGLGALVAAGPIMAALSGVAAGATAGGVVGALVGLGIPEYEAKTYETHIKNGGYLIAVHTPSHESAHSVRDIFKANKLEDISAVSEEK</sequence>
<keyword evidence="1" id="KW-1133">Transmembrane helix</keyword>
<dbReference type="RefSeq" id="WP_075079717.1">
    <property type="nucleotide sequence ID" value="NZ_BDCO01000002.1"/>
</dbReference>
<keyword evidence="1" id="KW-0812">Transmembrane</keyword>
<organism evidence="2 3">
    <name type="scientific">Terrimicrobium sacchariphilum</name>
    <dbReference type="NCBI Taxonomy" id="690879"/>
    <lineage>
        <taxon>Bacteria</taxon>
        <taxon>Pseudomonadati</taxon>
        <taxon>Verrucomicrobiota</taxon>
        <taxon>Terrimicrobiia</taxon>
        <taxon>Terrimicrobiales</taxon>
        <taxon>Terrimicrobiaceae</taxon>
        <taxon>Terrimicrobium</taxon>
    </lineage>
</organism>
<proteinExistence type="predicted"/>
<evidence type="ECO:0000313" key="2">
    <source>
        <dbReference type="EMBL" id="GAT34046.1"/>
    </source>
</evidence>
<keyword evidence="1" id="KW-0472">Membrane</keyword>